<evidence type="ECO:0000313" key="9">
    <source>
        <dbReference type="EMBL" id="GLJ75543.1"/>
    </source>
</evidence>
<dbReference type="EMBL" id="BSEN01000004">
    <property type="protein sequence ID" value="GLJ75543.1"/>
    <property type="molecule type" value="Genomic_DNA"/>
</dbReference>
<reference evidence="9" key="1">
    <citation type="journal article" date="2014" name="Int. J. Syst. Evol. Microbiol.">
        <title>Complete genome sequence of Corynebacterium casei LMG S-19264T (=DSM 44701T), isolated from a smear-ripened cheese.</title>
        <authorList>
            <consortium name="US DOE Joint Genome Institute (JGI-PGF)"/>
            <person name="Walter F."/>
            <person name="Albersmeier A."/>
            <person name="Kalinowski J."/>
            <person name="Ruckert C."/>
        </authorList>
    </citation>
    <scope>NUCLEOTIDE SEQUENCE</scope>
    <source>
        <strain evidence="9">VKM Ac-1401</strain>
    </source>
</reference>
<dbReference type="InterPro" id="IPR051401">
    <property type="entry name" value="GtrA_CellWall_Glycosyl"/>
</dbReference>
<sequence length="201" mass="21841">MSIDTPAAHRSRLLPQLVKFGAVGAVGFVVNFAVFNGLMLTVFAKLHHGTIFATIIATVVAIATNWVGNRYWAFAAQRQSNTAREGIEFLIVSLAGMGIPLLCVWVSHYLLGFTSLLADNIANNVIGLALGTLFRFAFYRWWVFSPERAERTRLARQAREATTTTTSIDSAPVMATTTSTSPVQAVAQSLPRTPDRGLIGD</sequence>
<proteinExistence type="inferred from homology"/>
<dbReference type="AlphaFoldDB" id="A0A9W6H8Q0"/>
<feature type="transmembrane region" description="Helical" evidence="7">
    <location>
        <begin position="20"/>
        <end position="44"/>
    </location>
</feature>
<comment type="similarity">
    <text evidence="2">Belongs to the GtrA family.</text>
</comment>
<accession>A0A9W6H8Q0</accession>
<reference evidence="9" key="2">
    <citation type="submission" date="2023-01" db="EMBL/GenBank/DDBJ databases">
        <authorList>
            <person name="Sun Q."/>
            <person name="Evtushenko L."/>
        </authorList>
    </citation>
    <scope>NUCLEOTIDE SEQUENCE</scope>
    <source>
        <strain evidence="9">VKM Ac-1401</strain>
    </source>
</reference>
<feature type="transmembrane region" description="Helical" evidence="7">
    <location>
        <begin position="50"/>
        <end position="68"/>
    </location>
</feature>
<feature type="transmembrane region" description="Helical" evidence="7">
    <location>
        <begin position="89"/>
        <end position="109"/>
    </location>
</feature>
<feature type="region of interest" description="Disordered" evidence="6">
    <location>
        <begin position="157"/>
        <end position="187"/>
    </location>
</feature>
<evidence type="ECO:0000256" key="4">
    <source>
        <dbReference type="ARBA" id="ARBA00022989"/>
    </source>
</evidence>
<keyword evidence="3 7" id="KW-0812">Transmembrane</keyword>
<dbReference type="RefSeq" id="WP_271176227.1">
    <property type="nucleotide sequence ID" value="NZ_BAAAJO010000004.1"/>
</dbReference>
<dbReference type="Pfam" id="PF04138">
    <property type="entry name" value="GtrA_DPMS_TM"/>
    <property type="match status" value="1"/>
</dbReference>
<feature type="domain" description="GtrA/DPMS transmembrane" evidence="8">
    <location>
        <begin position="19"/>
        <end position="144"/>
    </location>
</feature>
<feature type="transmembrane region" description="Helical" evidence="7">
    <location>
        <begin position="121"/>
        <end position="143"/>
    </location>
</feature>
<evidence type="ECO:0000313" key="10">
    <source>
        <dbReference type="Proteomes" id="UP001142372"/>
    </source>
</evidence>
<evidence type="ECO:0000256" key="1">
    <source>
        <dbReference type="ARBA" id="ARBA00004141"/>
    </source>
</evidence>
<dbReference type="PANTHER" id="PTHR38459">
    <property type="entry name" value="PROPHAGE BACTOPRENOL-LINKED GLUCOSE TRANSLOCASE HOMOLOG"/>
    <property type="match status" value="1"/>
</dbReference>
<dbReference type="PANTHER" id="PTHR38459:SF1">
    <property type="entry name" value="PROPHAGE BACTOPRENOL-LINKED GLUCOSE TRANSLOCASE HOMOLOG"/>
    <property type="match status" value="1"/>
</dbReference>
<evidence type="ECO:0000256" key="2">
    <source>
        <dbReference type="ARBA" id="ARBA00009399"/>
    </source>
</evidence>
<comment type="subcellular location">
    <subcellularLocation>
        <location evidence="1">Membrane</location>
        <topology evidence="1">Multi-pass membrane protein</topology>
    </subcellularLocation>
</comment>
<evidence type="ECO:0000256" key="7">
    <source>
        <dbReference type="SAM" id="Phobius"/>
    </source>
</evidence>
<evidence type="ECO:0000256" key="3">
    <source>
        <dbReference type="ARBA" id="ARBA00022692"/>
    </source>
</evidence>
<keyword evidence="10" id="KW-1185">Reference proteome</keyword>
<protein>
    <recommendedName>
        <fullName evidence="8">GtrA/DPMS transmembrane domain-containing protein</fullName>
    </recommendedName>
</protein>
<dbReference type="GO" id="GO:0005886">
    <property type="term" value="C:plasma membrane"/>
    <property type="evidence" value="ECO:0007669"/>
    <property type="project" value="TreeGrafter"/>
</dbReference>
<gene>
    <name evidence="9" type="ORF">GCM10017584_11170</name>
</gene>
<evidence type="ECO:0000259" key="8">
    <source>
        <dbReference type="Pfam" id="PF04138"/>
    </source>
</evidence>
<organism evidence="9 10">
    <name type="scientific">Leifsonia poae</name>
    <dbReference type="NCBI Taxonomy" id="110933"/>
    <lineage>
        <taxon>Bacteria</taxon>
        <taxon>Bacillati</taxon>
        <taxon>Actinomycetota</taxon>
        <taxon>Actinomycetes</taxon>
        <taxon>Micrococcales</taxon>
        <taxon>Microbacteriaceae</taxon>
        <taxon>Leifsonia</taxon>
    </lineage>
</organism>
<name>A0A9W6H8Q0_9MICO</name>
<evidence type="ECO:0000256" key="6">
    <source>
        <dbReference type="SAM" id="MobiDB-lite"/>
    </source>
</evidence>
<keyword evidence="4 7" id="KW-1133">Transmembrane helix</keyword>
<dbReference type="Proteomes" id="UP001142372">
    <property type="component" value="Unassembled WGS sequence"/>
</dbReference>
<dbReference type="InterPro" id="IPR007267">
    <property type="entry name" value="GtrA_DPMS_TM"/>
</dbReference>
<keyword evidence="5 7" id="KW-0472">Membrane</keyword>
<evidence type="ECO:0000256" key="5">
    <source>
        <dbReference type="ARBA" id="ARBA00023136"/>
    </source>
</evidence>
<comment type="caution">
    <text evidence="9">The sequence shown here is derived from an EMBL/GenBank/DDBJ whole genome shotgun (WGS) entry which is preliminary data.</text>
</comment>
<feature type="compositionally biased region" description="Polar residues" evidence="6">
    <location>
        <begin position="175"/>
        <end position="187"/>
    </location>
</feature>
<dbReference type="GO" id="GO:0000271">
    <property type="term" value="P:polysaccharide biosynthetic process"/>
    <property type="evidence" value="ECO:0007669"/>
    <property type="project" value="InterPro"/>
</dbReference>